<reference evidence="3 4" key="1">
    <citation type="journal article" date="2017" name="Genome Biol.">
        <title>New reference genome sequences of hot pepper reveal the massive evolution of plant disease-resistance genes by retroduplication.</title>
        <authorList>
            <person name="Kim S."/>
            <person name="Park J."/>
            <person name="Yeom S.I."/>
            <person name="Kim Y.M."/>
            <person name="Seo E."/>
            <person name="Kim K.T."/>
            <person name="Kim M.S."/>
            <person name="Lee J.M."/>
            <person name="Cheong K."/>
            <person name="Shin H.S."/>
            <person name="Kim S.B."/>
            <person name="Han K."/>
            <person name="Lee J."/>
            <person name="Park M."/>
            <person name="Lee H.A."/>
            <person name="Lee H.Y."/>
            <person name="Lee Y."/>
            <person name="Oh S."/>
            <person name="Lee J.H."/>
            <person name="Choi E."/>
            <person name="Choi E."/>
            <person name="Lee S.E."/>
            <person name="Jeon J."/>
            <person name="Kim H."/>
            <person name="Choi G."/>
            <person name="Song H."/>
            <person name="Lee J."/>
            <person name="Lee S.C."/>
            <person name="Kwon J.K."/>
            <person name="Lee H.Y."/>
            <person name="Koo N."/>
            <person name="Hong Y."/>
            <person name="Kim R.W."/>
            <person name="Kang W.H."/>
            <person name="Huh J.H."/>
            <person name="Kang B.C."/>
            <person name="Yang T.J."/>
            <person name="Lee Y.H."/>
            <person name="Bennetzen J.L."/>
            <person name="Choi D."/>
        </authorList>
    </citation>
    <scope>NUCLEOTIDE SEQUENCE [LARGE SCALE GENOMIC DNA]</scope>
    <source>
        <strain evidence="4">cv. PBC81</strain>
    </source>
</reference>
<dbReference type="InterPro" id="IPR001810">
    <property type="entry name" value="F-box_dom"/>
</dbReference>
<dbReference type="Proteomes" id="UP000224567">
    <property type="component" value="Unassembled WGS sequence"/>
</dbReference>
<dbReference type="OrthoDB" id="642536at2759"/>
<keyword evidence="4" id="KW-1185">Reference proteome</keyword>
<evidence type="ECO:0008006" key="5">
    <source>
        <dbReference type="Google" id="ProtNLM"/>
    </source>
</evidence>
<evidence type="ECO:0000313" key="3">
    <source>
        <dbReference type="EMBL" id="PHT57854.1"/>
    </source>
</evidence>
<name>A0A2G2XK28_CAPBA</name>
<evidence type="ECO:0000259" key="1">
    <source>
        <dbReference type="Pfam" id="PF00646"/>
    </source>
</evidence>
<gene>
    <name evidence="3" type="ORF">CQW23_00217</name>
</gene>
<protein>
    <recommendedName>
        <fullName evidence="5">F-box domain-containing protein</fullName>
    </recommendedName>
</protein>
<dbReference type="SUPFAM" id="SSF81383">
    <property type="entry name" value="F-box domain"/>
    <property type="match status" value="1"/>
</dbReference>
<dbReference type="EMBL" id="MLFT02000001">
    <property type="protein sequence ID" value="PHT57854.1"/>
    <property type="molecule type" value="Genomic_DNA"/>
</dbReference>
<dbReference type="Pfam" id="PF03478">
    <property type="entry name" value="Beta-prop_KIB1-4"/>
    <property type="match status" value="1"/>
</dbReference>
<dbReference type="InterPro" id="IPR050942">
    <property type="entry name" value="F-box_BR-signaling"/>
</dbReference>
<dbReference type="Gene3D" id="1.20.1280.50">
    <property type="match status" value="1"/>
</dbReference>
<dbReference type="InterPro" id="IPR036047">
    <property type="entry name" value="F-box-like_dom_sf"/>
</dbReference>
<comment type="caution">
    <text evidence="3">The sequence shown here is derived from an EMBL/GenBank/DDBJ whole genome shotgun (WGS) entry which is preliminary data.</text>
</comment>
<reference evidence="4" key="2">
    <citation type="journal article" date="2017" name="J. Anim. Genet.">
        <title>Multiple reference genome sequences of hot pepper reveal the massive evolution of plant disease resistance genes by retroduplication.</title>
        <authorList>
            <person name="Kim S."/>
            <person name="Park J."/>
            <person name="Yeom S.-I."/>
            <person name="Kim Y.-M."/>
            <person name="Seo E."/>
            <person name="Kim K.-T."/>
            <person name="Kim M.-S."/>
            <person name="Lee J.M."/>
            <person name="Cheong K."/>
            <person name="Shin H.-S."/>
            <person name="Kim S.-B."/>
            <person name="Han K."/>
            <person name="Lee J."/>
            <person name="Park M."/>
            <person name="Lee H.-A."/>
            <person name="Lee H.-Y."/>
            <person name="Lee Y."/>
            <person name="Oh S."/>
            <person name="Lee J.H."/>
            <person name="Choi E."/>
            <person name="Choi E."/>
            <person name="Lee S.E."/>
            <person name="Jeon J."/>
            <person name="Kim H."/>
            <person name="Choi G."/>
            <person name="Song H."/>
            <person name="Lee J."/>
            <person name="Lee S.-C."/>
            <person name="Kwon J.-K."/>
            <person name="Lee H.-Y."/>
            <person name="Koo N."/>
            <person name="Hong Y."/>
            <person name="Kim R.W."/>
            <person name="Kang W.-H."/>
            <person name="Huh J.H."/>
            <person name="Kang B.-C."/>
            <person name="Yang T.-J."/>
            <person name="Lee Y.-H."/>
            <person name="Bennetzen J.L."/>
            <person name="Choi D."/>
        </authorList>
    </citation>
    <scope>NUCLEOTIDE SEQUENCE [LARGE SCALE GENOMIC DNA]</scope>
    <source>
        <strain evidence="4">cv. PBC81</strain>
    </source>
</reference>
<organism evidence="3 4">
    <name type="scientific">Capsicum baccatum</name>
    <name type="common">Peruvian pepper</name>
    <dbReference type="NCBI Taxonomy" id="33114"/>
    <lineage>
        <taxon>Eukaryota</taxon>
        <taxon>Viridiplantae</taxon>
        <taxon>Streptophyta</taxon>
        <taxon>Embryophyta</taxon>
        <taxon>Tracheophyta</taxon>
        <taxon>Spermatophyta</taxon>
        <taxon>Magnoliopsida</taxon>
        <taxon>eudicotyledons</taxon>
        <taxon>Gunneridae</taxon>
        <taxon>Pentapetalae</taxon>
        <taxon>asterids</taxon>
        <taxon>lamiids</taxon>
        <taxon>Solanales</taxon>
        <taxon>Solanaceae</taxon>
        <taxon>Solanoideae</taxon>
        <taxon>Capsiceae</taxon>
        <taxon>Capsicum</taxon>
    </lineage>
</organism>
<evidence type="ECO:0000313" key="4">
    <source>
        <dbReference type="Proteomes" id="UP000224567"/>
    </source>
</evidence>
<dbReference type="AlphaFoldDB" id="A0A2G2XK28"/>
<proteinExistence type="predicted"/>
<dbReference type="InterPro" id="IPR005174">
    <property type="entry name" value="KIB1-4_b-propeller"/>
</dbReference>
<sequence>MRESGCESLLDDVSLFCDSHGILIPKLDEPYFLGKSKRKCLDVCYSHHLCVEIFCAVIDVQLQELNDRFDVVSSDLILGMGSLNPINSFSNFDKDRIMTLAKCYPNELDDENLRDLSYQLDTFIIHMRDESYSFKAMVNWAELPNDLIAHIAKRVKAIEDFIAFRAVCTSWQIAATTDNFDVLWPQLPLLMLGAKDDDYREFYSLSKKKVSRMFLPEARGSECLPSEGWLCTVEIVGAVLSANPSLTSDYALMVQHAGTGSCLAFWRPGDLDWTHIDVVNHAGVAALIHHKGQFYSMSYCGEVRAYEVAGPNITKPIVKTRLIVEMDEHKFNVPTVHYYLVELSGALLLVSRFASSHYNDPNCAFHSFKFEIFELDVVKGELKEKIKTLGESSIFLGRNWASCIDSCKFIGVKPNHIYFTDDWLDEYYSDAEGGAGRDMGAYNLEDGNIESFYPGQSTSLICAPFWVMPSLKI</sequence>
<dbReference type="PANTHER" id="PTHR44259">
    <property type="entry name" value="OS07G0183000 PROTEIN-RELATED"/>
    <property type="match status" value="1"/>
</dbReference>
<feature type="domain" description="KIB1-4 beta-propeller" evidence="2">
    <location>
        <begin position="237"/>
        <end position="443"/>
    </location>
</feature>
<dbReference type="STRING" id="33114.A0A2G2XK28"/>
<feature type="domain" description="F-box" evidence="1">
    <location>
        <begin position="140"/>
        <end position="181"/>
    </location>
</feature>
<dbReference type="Pfam" id="PF00646">
    <property type="entry name" value="F-box"/>
    <property type="match status" value="1"/>
</dbReference>
<dbReference type="PANTHER" id="PTHR44259:SF109">
    <property type="entry name" value="UBIQUITIN-PROTEIN LIGASE"/>
    <property type="match status" value="1"/>
</dbReference>
<evidence type="ECO:0000259" key="2">
    <source>
        <dbReference type="Pfam" id="PF03478"/>
    </source>
</evidence>
<accession>A0A2G2XK28</accession>